<evidence type="ECO:0000313" key="1">
    <source>
        <dbReference type="EMBL" id="CAA2145163.1"/>
    </source>
</evidence>
<dbReference type="RefSeq" id="WP_339163606.1">
    <property type="nucleotide sequence ID" value="NZ_LR743511.1"/>
</dbReference>
<protein>
    <submittedName>
        <fullName evidence="1">Uncharacterized protein</fullName>
    </submittedName>
</protein>
<reference evidence="1" key="1">
    <citation type="submission" date="2019-12" db="EMBL/GenBank/DDBJ databases">
        <authorList>
            <person name="Cremers G."/>
        </authorList>
    </citation>
    <scope>NUCLEOTIDE SEQUENCE</scope>
    <source>
        <strain evidence="1">Mbul2</strain>
    </source>
</reference>
<accession>A0A679KIM2</accession>
<proteinExistence type="predicted"/>
<dbReference type="AlphaFoldDB" id="A0A679KIM2"/>
<dbReference type="EMBL" id="LR743511">
    <property type="protein sequence ID" value="CAA2145163.1"/>
    <property type="molecule type" value="Genomic_DNA"/>
</dbReference>
<gene>
    <name evidence="1" type="ORF">MBLL_04285</name>
</gene>
<organism evidence="1">
    <name type="scientific">Methylobacterium bullatum</name>
    <dbReference type="NCBI Taxonomy" id="570505"/>
    <lineage>
        <taxon>Bacteria</taxon>
        <taxon>Pseudomonadati</taxon>
        <taxon>Pseudomonadota</taxon>
        <taxon>Alphaproteobacteria</taxon>
        <taxon>Hyphomicrobiales</taxon>
        <taxon>Methylobacteriaceae</taxon>
        <taxon>Methylobacterium</taxon>
    </lineage>
</organism>
<name>A0A679KIM2_9HYPH</name>
<sequence length="69" mass="7927">MILVSKTVADEMTKRAERLAQEPALQAIQRMPGYAAYEEVVRFASEHESLVQVDEIQTEREQARPPTPW</sequence>